<dbReference type="AlphaFoldDB" id="A0A2U0SJP0"/>
<dbReference type="SMART" id="SM00421">
    <property type="entry name" value="HTH_LUXR"/>
    <property type="match status" value="1"/>
</dbReference>
<dbReference type="Gene3D" id="3.40.50.2300">
    <property type="match status" value="1"/>
</dbReference>
<dbReference type="PROSITE" id="PS50110">
    <property type="entry name" value="RESPONSE_REGULATORY"/>
    <property type="match status" value="1"/>
</dbReference>
<dbReference type="EMBL" id="QENQ01000001">
    <property type="protein sequence ID" value="PVX31565.1"/>
    <property type="molecule type" value="Genomic_DNA"/>
</dbReference>
<dbReference type="CDD" id="cd06170">
    <property type="entry name" value="LuxR_C_like"/>
    <property type="match status" value="1"/>
</dbReference>
<dbReference type="InterPro" id="IPR000792">
    <property type="entry name" value="Tscrpt_reg_LuxR_C"/>
</dbReference>
<name>A0A2U0SJP0_9SPHN</name>
<feature type="domain" description="Response regulatory" evidence="6">
    <location>
        <begin position="41"/>
        <end position="155"/>
    </location>
</feature>
<evidence type="ECO:0000259" key="5">
    <source>
        <dbReference type="PROSITE" id="PS50043"/>
    </source>
</evidence>
<evidence type="ECO:0000256" key="1">
    <source>
        <dbReference type="ARBA" id="ARBA00023015"/>
    </source>
</evidence>
<evidence type="ECO:0000256" key="3">
    <source>
        <dbReference type="ARBA" id="ARBA00023163"/>
    </source>
</evidence>
<dbReference type="PROSITE" id="PS50043">
    <property type="entry name" value="HTH_LUXR_2"/>
    <property type="match status" value="1"/>
</dbReference>
<comment type="caution">
    <text evidence="7">The sequence shown here is derived from an EMBL/GenBank/DDBJ whole genome shotgun (WGS) entry which is preliminary data.</text>
</comment>
<evidence type="ECO:0000259" key="6">
    <source>
        <dbReference type="PROSITE" id="PS50110"/>
    </source>
</evidence>
<gene>
    <name evidence="7" type="ORF">DD559_15455</name>
</gene>
<dbReference type="SUPFAM" id="SSF52172">
    <property type="entry name" value="CheY-like"/>
    <property type="match status" value="1"/>
</dbReference>
<dbReference type="OrthoDB" id="9782655at2"/>
<accession>A0A2U0SJP0</accession>
<reference evidence="7 8" key="1">
    <citation type="submission" date="2018-05" db="EMBL/GenBank/DDBJ databases">
        <title>Description of Sphingomonas pokkalii sp nov, isolated from the rhizosphere of saline tolerant pokkali rice and its draft genome analysis.</title>
        <authorList>
            <person name="Menon R."/>
            <person name="Kumari S."/>
            <person name="Rameshkumar N."/>
        </authorList>
    </citation>
    <scope>NUCLEOTIDE SEQUENCE [LARGE SCALE GENOMIC DNA]</scope>
    <source>
        <strain evidence="7 8">L3B27</strain>
    </source>
</reference>
<keyword evidence="4" id="KW-0597">Phosphoprotein</keyword>
<organism evidence="7 8">
    <name type="scientific">Sphingomonas pokkalii</name>
    <dbReference type="NCBI Taxonomy" id="2175090"/>
    <lineage>
        <taxon>Bacteria</taxon>
        <taxon>Pseudomonadati</taxon>
        <taxon>Pseudomonadota</taxon>
        <taxon>Alphaproteobacteria</taxon>
        <taxon>Sphingomonadales</taxon>
        <taxon>Sphingomonadaceae</taxon>
        <taxon>Sphingomonas</taxon>
    </lineage>
</organism>
<dbReference type="InterPro" id="IPR011006">
    <property type="entry name" value="CheY-like_superfamily"/>
</dbReference>
<dbReference type="Gene3D" id="1.10.10.10">
    <property type="entry name" value="Winged helix-like DNA-binding domain superfamily/Winged helix DNA-binding domain"/>
    <property type="match status" value="1"/>
</dbReference>
<dbReference type="InterPro" id="IPR001789">
    <property type="entry name" value="Sig_transdc_resp-reg_receiver"/>
</dbReference>
<keyword evidence="2 7" id="KW-0238">DNA-binding</keyword>
<evidence type="ECO:0000313" key="8">
    <source>
        <dbReference type="Proteomes" id="UP000245890"/>
    </source>
</evidence>
<dbReference type="SMART" id="SM00448">
    <property type="entry name" value="REC"/>
    <property type="match status" value="1"/>
</dbReference>
<keyword evidence="3" id="KW-0804">Transcription</keyword>
<dbReference type="PRINTS" id="PR00038">
    <property type="entry name" value="HTHLUXR"/>
</dbReference>
<dbReference type="GO" id="GO:0006355">
    <property type="term" value="P:regulation of DNA-templated transcription"/>
    <property type="evidence" value="ECO:0007669"/>
    <property type="project" value="InterPro"/>
</dbReference>
<dbReference type="GO" id="GO:0003677">
    <property type="term" value="F:DNA binding"/>
    <property type="evidence" value="ECO:0007669"/>
    <property type="project" value="UniProtKB-KW"/>
</dbReference>
<dbReference type="InterPro" id="IPR036388">
    <property type="entry name" value="WH-like_DNA-bd_sf"/>
</dbReference>
<dbReference type="Proteomes" id="UP000245890">
    <property type="component" value="Unassembled WGS sequence"/>
</dbReference>
<feature type="domain" description="HTH luxR-type" evidence="5">
    <location>
        <begin position="171"/>
        <end position="236"/>
    </location>
</feature>
<evidence type="ECO:0000256" key="4">
    <source>
        <dbReference type="PROSITE-ProRule" id="PRU00169"/>
    </source>
</evidence>
<dbReference type="GO" id="GO:0000160">
    <property type="term" value="P:phosphorelay signal transduction system"/>
    <property type="evidence" value="ECO:0007669"/>
    <property type="project" value="InterPro"/>
</dbReference>
<feature type="modified residue" description="4-aspartylphosphate" evidence="4">
    <location>
        <position position="90"/>
    </location>
</feature>
<evidence type="ECO:0000256" key="2">
    <source>
        <dbReference type="ARBA" id="ARBA00023125"/>
    </source>
</evidence>
<proteinExistence type="predicted"/>
<sequence>MQSAFWPKVGKGDKSRQAPFVGAQAPLESSNNVDDQCTAPLVVVVDDDPMVRDVIISLLETVDIEVLAFGSGREMLQADLPDRAGCFVLDVRMPGLSGLDVQQILLSQGNSRPIVFLTGYGDIAMSVQAMKLGAVDFLTKPFRHQALLDAVARATEQDRNRRMADEIAKRRAARLAMLTPRERQVLRAVVTGRLNKQIAHELGISEITVKLHRGSMMRKLGASCVGDLVRFWEWLPPVCDHRLAGS</sequence>
<evidence type="ECO:0000313" key="7">
    <source>
        <dbReference type="EMBL" id="PVX31565.1"/>
    </source>
</evidence>
<keyword evidence="8" id="KW-1185">Reference proteome</keyword>
<keyword evidence="1" id="KW-0805">Transcription regulation</keyword>
<dbReference type="PROSITE" id="PS00622">
    <property type="entry name" value="HTH_LUXR_1"/>
    <property type="match status" value="1"/>
</dbReference>
<dbReference type="PANTHER" id="PTHR44688:SF16">
    <property type="entry name" value="DNA-BINDING TRANSCRIPTIONAL ACTIVATOR DEVR_DOSR"/>
    <property type="match status" value="1"/>
</dbReference>
<dbReference type="PANTHER" id="PTHR44688">
    <property type="entry name" value="DNA-BINDING TRANSCRIPTIONAL ACTIVATOR DEVR_DOSR"/>
    <property type="match status" value="1"/>
</dbReference>
<protein>
    <submittedName>
        <fullName evidence="7">DNA-binding response regulator</fullName>
    </submittedName>
</protein>
<dbReference type="Pfam" id="PF00072">
    <property type="entry name" value="Response_reg"/>
    <property type="match status" value="1"/>
</dbReference>
<dbReference type="Pfam" id="PF00196">
    <property type="entry name" value="GerE"/>
    <property type="match status" value="1"/>
</dbReference>